<feature type="domain" description="SCP" evidence="2">
    <location>
        <begin position="64"/>
        <end position="188"/>
    </location>
</feature>
<dbReference type="VEuPathDB" id="FungiDB:PGUG_04411"/>
<name>A5DMB0_PICGU</name>
<dbReference type="SMART" id="SM00198">
    <property type="entry name" value="SCP"/>
    <property type="match status" value="1"/>
</dbReference>
<proteinExistence type="predicted"/>
<dbReference type="AlphaFoldDB" id="A5DMB0"/>
<dbReference type="InterPro" id="IPR035940">
    <property type="entry name" value="CAP_sf"/>
</dbReference>
<dbReference type="EMBL" id="CH408159">
    <property type="protein sequence ID" value="EDK40313.2"/>
    <property type="molecule type" value="Genomic_DNA"/>
</dbReference>
<evidence type="ECO:0000259" key="2">
    <source>
        <dbReference type="SMART" id="SM00198"/>
    </source>
</evidence>
<dbReference type="PANTHER" id="PTHR10334">
    <property type="entry name" value="CYSTEINE-RICH SECRETORY PROTEIN-RELATED"/>
    <property type="match status" value="1"/>
</dbReference>
<dbReference type="GO" id="GO:0005576">
    <property type="term" value="C:extracellular region"/>
    <property type="evidence" value="ECO:0007669"/>
    <property type="project" value="InterPro"/>
</dbReference>
<sequence length="201" mass="22856">MVADWLQNGCKYSKCFESVSGTLYMFPVPASFAMRFCIFFFLFWEIFANIVKIEITEISVHKNSFPITILDKHNYYRRLHFAQDLVWNNSLFEYASDFVSQYDCSGILAHSGGPYGENIAIGYSTIGAVSAWYNEGKDYKYGSDKVYNHFTALIWNTTSQLGCALKECGDVWGKYIVCSYYPPGNVVGQSPYNVFPPSPQS</sequence>
<dbReference type="SUPFAM" id="SSF55797">
    <property type="entry name" value="PR-1-like"/>
    <property type="match status" value="1"/>
</dbReference>
<dbReference type="GeneID" id="5125440"/>
<dbReference type="HOGENOM" id="CLU_035730_8_1_1"/>
<dbReference type="KEGG" id="pgu:PGUG_04411"/>
<dbReference type="CDD" id="cd05384">
    <property type="entry name" value="CAP_PRY1-like"/>
    <property type="match status" value="1"/>
</dbReference>
<reference evidence="3 4" key="1">
    <citation type="journal article" date="2009" name="Nature">
        <title>Evolution of pathogenicity and sexual reproduction in eight Candida genomes.</title>
        <authorList>
            <person name="Butler G."/>
            <person name="Rasmussen M.D."/>
            <person name="Lin M.F."/>
            <person name="Santos M.A."/>
            <person name="Sakthikumar S."/>
            <person name="Munro C.A."/>
            <person name="Rheinbay E."/>
            <person name="Grabherr M."/>
            <person name="Forche A."/>
            <person name="Reedy J.L."/>
            <person name="Agrafioti I."/>
            <person name="Arnaud M.B."/>
            <person name="Bates S."/>
            <person name="Brown A.J."/>
            <person name="Brunke S."/>
            <person name="Costanzo M.C."/>
            <person name="Fitzpatrick D.A."/>
            <person name="de Groot P.W."/>
            <person name="Harris D."/>
            <person name="Hoyer L.L."/>
            <person name="Hube B."/>
            <person name="Klis F.M."/>
            <person name="Kodira C."/>
            <person name="Lennard N."/>
            <person name="Logue M.E."/>
            <person name="Martin R."/>
            <person name="Neiman A.M."/>
            <person name="Nikolaou E."/>
            <person name="Quail M.A."/>
            <person name="Quinn J."/>
            <person name="Santos M.C."/>
            <person name="Schmitzberger F.F."/>
            <person name="Sherlock G."/>
            <person name="Shah P."/>
            <person name="Silverstein K.A."/>
            <person name="Skrzypek M.S."/>
            <person name="Soll D."/>
            <person name="Staggs R."/>
            <person name="Stansfield I."/>
            <person name="Stumpf M.P."/>
            <person name="Sudbery P.E."/>
            <person name="Srikantha T."/>
            <person name="Zeng Q."/>
            <person name="Berman J."/>
            <person name="Berriman M."/>
            <person name="Heitman J."/>
            <person name="Gow N.A."/>
            <person name="Lorenz M.C."/>
            <person name="Birren B.W."/>
            <person name="Kellis M."/>
            <person name="Cuomo C.A."/>
        </authorList>
    </citation>
    <scope>NUCLEOTIDE SEQUENCE [LARGE SCALE GENOMIC DNA]</scope>
    <source>
        <strain evidence="4">ATCC 6260 / CBS 566 / DSM 6381 / JCM 1539 / NBRC 10279 / NRRL Y-324</strain>
    </source>
</reference>
<dbReference type="OrthoDB" id="337038at2759"/>
<keyword evidence="1" id="KW-1133">Transmembrane helix</keyword>
<dbReference type="Proteomes" id="UP000001997">
    <property type="component" value="Unassembled WGS sequence"/>
</dbReference>
<evidence type="ECO:0000313" key="4">
    <source>
        <dbReference type="Proteomes" id="UP000001997"/>
    </source>
</evidence>
<evidence type="ECO:0000256" key="1">
    <source>
        <dbReference type="SAM" id="Phobius"/>
    </source>
</evidence>
<dbReference type="PRINTS" id="PR00837">
    <property type="entry name" value="V5TPXLIKE"/>
</dbReference>
<dbReference type="InParanoid" id="A5DMB0"/>
<keyword evidence="1" id="KW-0812">Transmembrane</keyword>
<feature type="transmembrane region" description="Helical" evidence="1">
    <location>
        <begin position="32"/>
        <end position="51"/>
    </location>
</feature>
<dbReference type="RefSeq" id="XP_001483682.2">
    <property type="nucleotide sequence ID" value="XM_001483632.1"/>
</dbReference>
<accession>A5DMB0</accession>
<dbReference type="InterPro" id="IPR014044">
    <property type="entry name" value="CAP_dom"/>
</dbReference>
<protein>
    <recommendedName>
        <fullName evidence="2">SCP domain-containing protein</fullName>
    </recommendedName>
</protein>
<dbReference type="InterPro" id="IPR018244">
    <property type="entry name" value="Allrgn_V5/Tpx1_CS"/>
</dbReference>
<dbReference type="eggNOG" id="KOG3017">
    <property type="taxonomic scope" value="Eukaryota"/>
</dbReference>
<dbReference type="PROSITE" id="PS01010">
    <property type="entry name" value="CRISP_2"/>
    <property type="match status" value="1"/>
</dbReference>
<organism evidence="3 4">
    <name type="scientific">Meyerozyma guilliermondii (strain ATCC 6260 / CBS 566 / DSM 6381 / JCM 1539 / NBRC 10279 / NRRL Y-324)</name>
    <name type="common">Yeast</name>
    <name type="synonym">Candida guilliermondii</name>
    <dbReference type="NCBI Taxonomy" id="294746"/>
    <lineage>
        <taxon>Eukaryota</taxon>
        <taxon>Fungi</taxon>
        <taxon>Dikarya</taxon>
        <taxon>Ascomycota</taxon>
        <taxon>Saccharomycotina</taxon>
        <taxon>Pichiomycetes</taxon>
        <taxon>Debaryomycetaceae</taxon>
        <taxon>Meyerozyma</taxon>
    </lineage>
</organism>
<gene>
    <name evidence="3" type="ORF">PGUG_04411</name>
</gene>
<dbReference type="InterPro" id="IPR001283">
    <property type="entry name" value="CRISP-related"/>
</dbReference>
<dbReference type="Gene3D" id="3.40.33.10">
    <property type="entry name" value="CAP"/>
    <property type="match status" value="1"/>
</dbReference>
<dbReference type="Pfam" id="PF00188">
    <property type="entry name" value="CAP"/>
    <property type="match status" value="1"/>
</dbReference>
<keyword evidence="1" id="KW-0472">Membrane</keyword>
<keyword evidence="4" id="KW-1185">Reference proteome</keyword>
<evidence type="ECO:0000313" key="3">
    <source>
        <dbReference type="EMBL" id="EDK40313.2"/>
    </source>
</evidence>